<evidence type="ECO:0000256" key="9">
    <source>
        <dbReference type="ARBA" id="ARBA00023053"/>
    </source>
</evidence>
<sequence length="769" mass="87314">RGTEQVTCRRCVCVCVCVCEGEEAGEQHHRGGGYRVVQWEWSYVQTPYIIAIWLLVASVAKILFHFSQRFTTVVPESCMLILLGLVLGGIVLIANKKQLYQLEPALFFLFLLPTIVGDAGYFMPARLFFDNLGAILLYAVVGTLWNAFCTGFCLYTAKLLGVIDERVHADLMDFLLFGALISAVDPVAVLAVFEEVHINDMLFIIVFGESLLNDAVTVVLYKVYISFVDVGAENVQTADYFKGVASFLIVSIGGTLVGLVFAVVLGFITRFTKKVRIIEPLFVFLLVYLAYLTAELFSLSAILSMTFCGIGANKYVEANISQKSRTTVKYTMKTLASIAETIIFIFLGISAVDKSKWAWDTGLVSCTLVFIFVFRAVGEHFLTQSDLLFPETVEVIDQVVMSYGGLRGAVAFALVVLLDAEKVKAKDYFVATTIVVVFFTVMFQGLTIKPLVKWLKVPRSTSRKPTINEEIHERAFDHILTAVEDIAGLQGYHHWRDKWEQFDKNYLSKLLLRKSVYRKRIICSIPWIWAEVSACPPGGEPSGLSDHCVPCSATIRTGFMSHIRISLSERENGSGVCLDLQVIDNIPGAKVEEDTETHHVLAENLYKPRRRYQSHYSRHFMPVGEKERQDREVFQRNMKSRMETFKSTRHKRHKKERSLKKVNPTHRHQAPSDTIKHHPKLSISVRHRQKTTDTFRHLQIPSDTVRQRQIPSDTVRYHQTPSDTVRHLRITSDTVRHHVIPSVNIRDCRTPSHTIRHHQTQSVRHCQKQ</sequence>
<dbReference type="PRINTS" id="PR01084">
    <property type="entry name" value="NAHEXCHNGR"/>
</dbReference>
<dbReference type="InterPro" id="IPR004709">
    <property type="entry name" value="NaH_exchanger"/>
</dbReference>
<feature type="compositionally biased region" description="Basic residues" evidence="14">
    <location>
        <begin position="647"/>
        <end position="669"/>
    </location>
</feature>
<feature type="transmembrane region" description="Helical" evidence="15">
    <location>
        <begin position="73"/>
        <end position="93"/>
    </location>
</feature>
<dbReference type="GO" id="GO:0005886">
    <property type="term" value="C:plasma membrane"/>
    <property type="evidence" value="ECO:0007669"/>
    <property type="project" value="UniProtKB-SubCell"/>
</dbReference>
<keyword evidence="18" id="KW-1185">Reference proteome</keyword>
<feature type="transmembrane region" description="Helical" evidence="15">
    <location>
        <begin position="135"/>
        <end position="162"/>
    </location>
</feature>
<evidence type="ECO:0000256" key="13">
    <source>
        <dbReference type="RuleBase" id="RU003722"/>
    </source>
</evidence>
<dbReference type="InterPro" id="IPR018410">
    <property type="entry name" value="Na/H_exchanger_3/5"/>
</dbReference>
<evidence type="ECO:0000256" key="1">
    <source>
        <dbReference type="ARBA" id="ARBA00004195"/>
    </source>
</evidence>
<dbReference type="NCBIfam" id="TIGR00840">
    <property type="entry name" value="b_cpa1"/>
    <property type="match status" value="1"/>
</dbReference>
<dbReference type="GO" id="GO:0098719">
    <property type="term" value="P:sodium ion import across plasma membrane"/>
    <property type="evidence" value="ECO:0007669"/>
    <property type="project" value="TreeGrafter"/>
</dbReference>
<organism evidence="17 18">
    <name type="scientific">Mola mola</name>
    <name type="common">Ocean sunfish</name>
    <name type="synonym">Tetraodon mola</name>
    <dbReference type="NCBI Taxonomy" id="94237"/>
    <lineage>
        <taxon>Eukaryota</taxon>
        <taxon>Metazoa</taxon>
        <taxon>Chordata</taxon>
        <taxon>Craniata</taxon>
        <taxon>Vertebrata</taxon>
        <taxon>Euteleostomi</taxon>
        <taxon>Actinopterygii</taxon>
        <taxon>Neopterygii</taxon>
        <taxon>Teleostei</taxon>
        <taxon>Neoteleostei</taxon>
        <taxon>Acanthomorphata</taxon>
        <taxon>Eupercaria</taxon>
        <taxon>Tetraodontiformes</taxon>
        <taxon>Molidae</taxon>
        <taxon>Mola</taxon>
    </lineage>
</organism>
<dbReference type="PRINTS" id="PR01087">
    <property type="entry name" value="NAHEXCHNGR3"/>
</dbReference>
<keyword evidence="4 13" id="KW-0050">Antiport</keyword>
<keyword evidence="8 15" id="KW-1133">Transmembrane helix</keyword>
<keyword evidence="10 13" id="KW-0406">Ion transport</keyword>
<evidence type="ECO:0000256" key="10">
    <source>
        <dbReference type="ARBA" id="ARBA00023065"/>
    </source>
</evidence>
<dbReference type="InterPro" id="IPR018422">
    <property type="entry name" value="Cation/H_exchanger_CPA1"/>
</dbReference>
<dbReference type="PANTHER" id="PTHR10110">
    <property type="entry name" value="SODIUM/HYDROGEN EXCHANGER"/>
    <property type="match status" value="1"/>
</dbReference>
<feature type="transmembrane region" description="Helical" evidence="15">
    <location>
        <begin position="105"/>
        <end position="123"/>
    </location>
</feature>
<accession>A0A3Q4AF47</accession>
<reference evidence="17" key="1">
    <citation type="submission" date="2025-08" db="UniProtKB">
        <authorList>
            <consortium name="Ensembl"/>
        </authorList>
    </citation>
    <scope>IDENTIFICATION</scope>
</reference>
<feature type="region of interest" description="Disordered" evidence="14">
    <location>
        <begin position="644"/>
        <end position="674"/>
    </location>
</feature>
<evidence type="ECO:0000256" key="7">
    <source>
        <dbReference type="ARBA" id="ARBA00022753"/>
    </source>
</evidence>
<keyword evidence="12 13" id="KW-0739">Sodium transport</keyword>
<evidence type="ECO:0000256" key="15">
    <source>
        <dbReference type="SAM" id="Phobius"/>
    </source>
</evidence>
<name>A0A3Q4AF47_MOLML</name>
<feature type="transmembrane region" description="Helical" evidence="15">
    <location>
        <begin position="357"/>
        <end position="378"/>
    </location>
</feature>
<evidence type="ECO:0000256" key="11">
    <source>
        <dbReference type="ARBA" id="ARBA00023136"/>
    </source>
</evidence>
<evidence type="ECO:0000256" key="2">
    <source>
        <dbReference type="ARBA" id="ARBA00004651"/>
    </source>
</evidence>
<feature type="transmembrane region" description="Helical" evidence="15">
    <location>
        <begin position="398"/>
        <end position="416"/>
    </location>
</feature>
<proteinExistence type="inferred from homology"/>
<feature type="transmembrane region" description="Helical" evidence="15">
    <location>
        <begin position="48"/>
        <end position="66"/>
    </location>
</feature>
<evidence type="ECO:0000259" key="16">
    <source>
        <dbReference type="Pfam" id="PF00999"/>
    </source>
</evidence>
<dbReference type="InterPro" id="IPR006153">
    <property type="entry name" value="Cation/H_exchanger_TM"/>
</dbReference>
<dbReference type="Gene3D" id="6.10.140.1330">
    <property type="match status" value="1"/>
</dbReference>
<keyword evidence="5" id="KW-1003">Cell membrane</keyword>
<keyword evidence="9" id="KW-0915">Sodium</keyword>
<dbReference type="Proteomes" id="UP000261620">
    <property type="component" value="Unplaced"/>
</dbReference>
<feature type="transmembrane region" description="Helical" evidence="15">
    <location>
        <begin position="174"/>
        <end position="193"/>
    </location>
</feature>
<comment type="subcellular location">
    <subcellularLocation>
        <location evidence="2">Cell membrane</location>
        <topology evidence="2">Multi-pass membrane protein</topology>
    </subcellularLocation>
    <subcellularLocation>
        <location evidence="1">Recycling endosome membrane</location>
        <topology evidence="1">Multi-pass membrane protein</topology>
    </subcellularLocation>
</comment>
<dbReference type="GO" id="GO:0051453">
    <property type="term" value="P:regulation of intracellular pH"/>
    <property type="evidence" value="ECO:0007669"/>
    <property type="project" value="TreeGrafter"/>
</dbReference>
<evidence type="ECO:0000313" key="17">
    <source>
        <dbReference type="Ensembl" id="ENSMMOP00000002650.1"/>
    </source>
</evidence>
<dbReference type="OMA" id="AMHHLLC"/>
<feature type="transmembrane region" description="Helical" evidence="15">
    <location>
        <begin position="281"/>
        <end position="312"/>
    </location>
</feature>
<feature type="transmembrane region" description="Helical" evidence="15">
    <location>
        <begin position="244"/>
        <end position="269"/>
    </location>
</feature>
<evidence type="ECO:0000256" key="6">
    <source>
        <dbReference type="ARBA" id="ARBA00022692"/>
    </source>
</evidence>
<keyword evidence="6 13" id="KW-0812">Transmembrane</keyword>
<evidence type="ECO:0000313" key="18">
    <source>
        <dbReference type="Proteomes" id="UP000261620"/>
    </source>
</evidence>
<evidence type="ECO:0000256" key="8">
    <source>
        <dbReference type="ARBA" id="ARBA00022989"/>
    </source>
</evidence>
<evidence type="ECO:0000256" key="14">
    <source>
        <dbReference type="SAM" id="MobiDB-lite"/>
    </source>
</evidence>
<feature type="transmembrane region" description="Helical" evidence="15">
    <location>
        <begin position="332"/>
        <end position="350"/>
    </location>
</feature>
<evidence type="ECO:0000256" key="5">
    <source>
        <dbReference type="ARBA" id="ARBA00022475"/>
    </source>
</evidence>
<dbReference type="PANTHER" id="PTHR10110:SF56">
    <property type="entry name" value="SODIUM_HYDROGEN EXCHANGER 5"/>
    <property type="match status" value="1"/>
</dbReference>
<evidence type="ECO:0000256" key="4">
    <source>
        <dbReference type="ARBA" id="ARBA00022449"/>
    </source>
</evidence>
<dbReference type="GO" id="GO:0055038">
    <property type="term" value="C:recycling endosome membrane"/>
    <property type="evidence" value="ECO:0007669"/>
    <property type="project" value="UniProtKB-SubCell"/>
</dbReference>
<evidence type="ECO:0000256" key="12">
    <source>
        <dbReference type="ARBA" id="ARBA00023201"/>
    </source>
</evidence>
<dbReference type="GO" id="GO:0015385">
    <property type="term" value="F:sodium:proton antiporter activity"/>
    <property type="evidence" value="ECO:0007669"/>
    <property type="project" value="InterPro"/>
</dbReference>
<keyword evidence="3 13" id="KW-0813">Transport</keyword>
<dbReference type="Gene3D" id="6.10.250.1040">
    <property type="match status" value="1"/>
</dbReference>
<feature type="domain" description="Cation/H+ exchanger transmembrane" evidence="16">
    <location>
        <begin position="55"/>
        <end position="454"/>
    </location>
</feature>
<keyword evidence="11 15" id="KW-0472">Membrane</keyword>
<evidence type="ECO:0000256" key="3">
    <source>
        <dbReference type="ARBA" id="ARBA00022448"/>
    </source>
</evidence>
<comment type="similarity">
    <text evidence="13">Belongs to the monovalent cation:proton antiporter 1 (CPA1) transporter (TC 2.A.36) family.</text>
</comment>
<reference evidence="17" key="2">
    <citation type="submission" date="2025-09" db="UniProtKB">
        <authorList>
            <consortium name="Ensembl"/>
        </authorList>
    </citation>
    <scope>IDENTIFICATION</scope>
</reference>
<keyword evidence="7" id="KW-0967">Endosome</keyword>
<feature type="transmembrane region" description="Helical" evidence="15">
    <location>
        <begin position="428"/>
        <end position="446"/>
    </location>
</feature>
<dbReference type="Pfam" id="PF00999">
    <property type="entry name" value="Na_H_Exchanger"/>
    <property type="match status" value="1"/>
</dbReference>
<dbReference type="Ensembl" id="ENSMMOT00000002692.1">
    <property type="protein sequence ID" value="ENSMMOP00000002650.1"/>
    <property type="gene ID" value="ENSMMOG00000002153.1"/>
</dbReference>
<dbReference type="AlphaFoldDB" id="A0A3Q4AF47"/>
<protein>
    <recommendedName>
        <fullName evidence="13">Sodium/hydrogen exchanger</fullName>
    </recommendedName>
</protein>
<dbReference type="GO" id="GO:0015386">
    <property type="term" value="F:potassium:proton antiporter activity"/>
    <property type="evidence" value="ECO:0007669"/>
    <property type="project" value="TreeGrafter"/>
</dbReference>